<evidence type="ECO:0000313" key="8">
    <source>
        <dbReference type="Proteomes" id="UP000003935"/>
    </source>
</evidence>
<evidence type="ECO:0000259" key="6">
    <source>
        <dbReference type="PROSITE" id="PS50862"/>
    </source>
</evidence>
<evidence type="ECO:0000313" key="7">
    <source>
        <dbReference type="EMBL" id="AFP84302.1"/>
    </source>
</evidence>
<accession>J3TEP8</accession>
<dbReference type="KEGG" id="crv:A357_091"/>
<keyword evidence="4" id="KW-0648">Protein biosynthesis</keyword>
<dbReference type="AlphaFoldDB" id="J3TEP8"/>
<dbReference type="OrthoDB" id="9802326at2"/>
<dbReference type="PATRIC" id="fig|1202540.3.peg.77"/>
<dbReference type="InterPro" id="IPR045864">
    <property type="entry name" value="aa-tRNA-synth_II/BPL/LPL"/>
</dbReference>
<dbReference type="Gene3D" id="3.30.930.10">
    <property type="entry name" value="Bira Bifunctional Protein, Domain 2"/>
    <property type="match status" value="2"/>
</dbReference>
<dbReference type="STRING" id="1202540.A357_091"/>
<dbReference type="GO" id="GO:0004815">
    <property type="term" value="F:aspartate-tRNA ligase activity"/>
    <property type="evidence" value="ECO:0007669"/>
    <property type="project" value="TreeGrafter"/>
</dbReference>
<name>J3TEP8_CARRU</name>
<dbReference type="SUPFAM" id="SSF55681">
    <property type="entry name" value="Class II aaRS and biotin synthetases"/>
    <property type="match status" value="1"/>
</dbReference>
<dbReference type="GO" id="GO:0005524">
    <property type="term" value="F:ATP binding"/>
    <property type="evidence" value="ECO:0007669"/>
    <property type="project" value="UniProtKB-KW"/>
</dbReference>
<dbReference type="PRINTS" id="PR01042">
    <property type="entry name" value="TRNASYNTHASP"/>
</dbReference>
<dbReference type="PANTHER" id="PTHR22594:SF5">
    <property type="entry name" value="ASPARTATE--TRNA LIGASE, MITOCHONDRIAL"/>
    <property type="match status" value="1"/>
</dbReference>
<dbReference type="GO" id="GO:0006422">
    <property type="term" value="P:aspartyl-tRNA aminoacylation"/>
    <property type="evidence" value="ECO:0007669"/>
    <property type="project" value="TreeGrafter"/>
</dbReference>
<evidence type="ECO:0000256" key="5">
    <source>
        <dbReference type="ARBA" id="ARBA00023146"/>
    </source>
</evidence>
<dbReference type="InterPro" id="IPR004364">
    <property type="entry name" value="Aa-tRNA-synt_II"/>
</dbReference>
<feature type="domain" description="Aminoacyl-transfer RNA synthetases class-II family profile" evidence="6">
    <location>
        <begin position="84"/>
        <end position="400"/>
    </location>
</feature>
<sequence>MKNSISKNNFLINYGIIKKIKKLSNIIFIEFITFSNKIKFFIKNIKIKITNTIIGIYFLKQKEIILFEICYFKKKINKIDLKLLKLKCKIIYFIRVFFNINNYKELDIPIIEKFNNSGSKKFLIIDKNKKKFFYCLTQSPQKIKQYYMFNMINKYFQIAKCFRDEDLRSSRLKEFQQIDIENSNVTFLEFKKIIDLFLKSFVYYTIKKKILILKIKYKYIKKFLFEKKNLNLPYLYKKILIRNSYVYLFKTLFKKNKIKKKCYFELNKYCIIIVFKKQDYNLCLNLKIMYKHYNLINLKNIFLWIINFYYFKNKKIKHHYFTALKNNFKNIYNSKSLAYDIILNGIEIGGGSIRNIDFQIQNKILFKLNKKSKFINFYKRSLPQHCGIAFGLERFISLLIKININKTVTHYKYLQLIKSKKINE</sequence>
<dbReference type="InterPro" id="IPR002312">
    <property type="entry name" value="Asp/Asn-tRNA-synth_IIb"/>
</dbReference>
<proteinExistence type="predicted"/>
<evidence type="ECO:0000256" key="3">
    <source>
        <dbReference type="ARBA" id="ARBA00022840"/>
    </source>
</evidence>
<dbReference type="EMBL" id="CP003545">
    <property type="protein sequence ID" value="AFP84302.1"/>
    <property type="molecule type" value="Genomic_DNA"/>
</dbReference>
<gene>
    <name evidence="7" type="primary">aspS</name>
    <name evidence="7" type="ORF">A357_091</name>
</gene>
<evidence type="ECO:0000256" key="1">
    <source>
        <dbReference type="ARBA" id="ARBA00022598"/>
    </source>
</evidence>
<evidence type="ECO:0000256" key="4">
    <source>
        <dbReference type="ARBA" id="ARBA00022917"/>
    </source>
</evidence>
<dbReference type="Proteomes" id="UP000003935">
    <property type="component" value="Chromosome"/>
</dbReference>
<protein>
    <submittedName>
        <fullName evidence="7">Aspartyl-tRNA synthetase</fullName>
    </submittedName>
</protein>
<keyword evidence="1" id="KW-0436">Ligase</keyword>
<dbReference type="HOGENOM" id="CLU_646697_0_0_6"/>
<dbReference type="PROSITE" id="PS50862">
    <property type="entry name" value="AA_TRNA_LIGASE_II"/>
    <property type="match status" value="1"/>
</dbReference>
<reference evidence="7 8" key="1">
    <citation type="journal article" date="2012" name="Mol. Biol. Evol.">
        <title>Genome reduction and co-evolution between the primary and secondary bacterial symbionts of psyllids.</title>
        <authorList>
            <person name="Sloan D.B."/>
            <person name="Moran N.A."/>
        </authorList>
    </citation>
    <scope>NUCLEOTIDE SEQUENCE [LARGE SCALE GENOMIC DNA]</scope>
    <source>
        <strain evidence="7 8">PC</strain>
    </source>
</reference>
<dbReference type="RefSeq" id="WP_014887601.1">
    <property type="nucleotide sequence ID" value="NC_018418.1"/>
</dbReference>
<evidence type="ECO:0000256" key="2">
    <source>
        <dbReference type="ARBA" id="ARBA00022741"/>
    </source>
</evidence>
<dbReference type="InterPro" id="IPR006195">
    <property type="entry name" value="aa-tRNA-synth_II"/>
</dbReference>
<dbReference type="Pfam" id="PF00152">
    <property type="entry name" value="tRNA-synt_2"/>
    <property type="match status" value="1"/>
</dbReference>
<organism evidence="7 8">
    <name type="scientific">Candidatus Carsonella ruddii PC isolate NHV</name>
    <dbReference type="NCBI Taxonomy" id="1202540"/>
    <lineage>
        <taxon>Bacteria</taxon>
        <taxon>Pseudomonadati</taxon>
        <taxon>Pseudomonadota</taxon>
        <taxon>Gammaproteobacteria</taxon>
        <taxon>Oceanospirillales</taxon>
        <taxon>Halomonadaceae</taxon>
        <taxon>Zymobacter group</taxon>
        <taxon>Candidatus Carsonella</taxon>
    </lineage>
</organism>
<keyword evidence="5 7" id="KW-0030">Aminoacyl-tRNA synthetase</keyword>
<keyword evidence="2" id="KW-0547">Nucleotide-binding</keyword>
<keyword evidence="3" id="KW-0067">ATP-binding</keyword>
<dbReference type="PANTHER" id="PTHR22594">
    <property type="entry name" value="ASPARTYL/LYSYL-TRNA SYNTHETASE"/>
    <property type="match status" value="1"/>
</dbReference>